<keyword evidence="6" id="KW-1185">Reference proteome</keyword>
<accession>A0A2S6IST8</accession>
<dbReference type="PANTHER" id="PTHR45947:SF3">
    <property type="entry name" value="SULFOQUINOVOSYL TRANSFERASE SQD2"/>
    <property type="match status" value="1"/>
</dbReference>
<dbReference type="Proteomes" id="UP000239485">
    <property type="component" value="Unassembled WGS sequence"/>
</dbReference>
<dbReference type="Gene3D" id="3.40.50.2000">
    <property type="entry name" value="Glycogen Phosphorylase B"/>
    <property type="match status" value="2"/>
</dbReference>
<evidence type="ECO:0000313" key="5">
    <source>
        <dbReference type="EMBL" id="PPK97240.1"/>
    </source>
</evidence>
<feature type="compositionally biased region" description="Basic and acidic residues" evidence="3">
    <location>
        <begin position="1"/>
        <end position="15"/>
    </location>
</feature>
<evidence type="ECO:0000256" key="3">
    <source>
        <dbReference type="SAM" id="MobiDB-lite"/>
    </source>
</evidence>
<keyword evidence="2 5" id="KW-0808">Transferase</keyword>
<dbReference type="AlphaFoldDB" id="A0A2S6IST8"/>
<evidence type="ECO:0000256" key="1">
    <source>
        <dbReference type="ARBA" id="ARBA00022676"/>
    </source>
</evidence>
<feature type="domain" description="Glycosyltransferase subfamily 4-like N-terminal" evidence="4">
    <location>
        <begin position="32"/>
        <end position="187"/>
    </location>
</feature>
<dbReference type="InterPro" id="IPR028098">
    <property type="entry name" value="Glyco_trans_4-like_N"/>
</dbReference>
<dbReference type="PANTHER" id="PTHR45947">
    <property type="entry name" value="SULFOQUINOVOSYL TRANSFERASE SQD2"/>
    <property type="match status" value="1"/>
</dbReference>
<dbReference type="GO" id="GO:0016757">
    <property type="term" value="F:glycosyltransferase activity"/>
    <property type="evidence" value="ECO:0007669"/>
    <property type="project" value="UniProtKB-KW"/>
</dbReference>
<dbReference type="Pfam" id="PF13439">
    <property type="entry name" value="Glyco_transf_4"/>
    <property type="match status" value="1"/>
</dbReference>
<dbReference type="Pfam" id="PF13692">
    <property type="entry name" value="Glyco_trans_1_4"/>
    <property type="match status" value="1"/>
</dbReference>
<organism evidence="5 6">
    <name type="scientific">Kineococcus xinjiangensis</name>
    <dbReference type="NCBI Taxonomy" id="512762"/>
    <lineage>
        <taxon>Bacteria</taxon>
        <taxon>Bacillati</taxon>
        <taxon>Actinomycetota</taxon>
        <taxon>Actinomycetes</taxon>
        <taxon>Kineosporiales</taxon>
        <taxon>Kineosporiaceae</taxon>
        <taxon>Kineococcus</taxon>
    </lineage>
</organism>
<dbReference type="EMBL" id="PTJD01000004">
    <property type="protein sequence ID" value="PPK97240.1"/>
    <property type="molecule type" value="Genomic_DNA"/>
</dbReference>
<evidence type="ECO:0000313" key="6">
    <source>
        <dbReference type="Proteomes" id="UP000239485"/>
    </source>
</evidence>
<protein>
    <submittedName>
        <fullName evidence="5">Glycosyltransferase involved in cell wall biosynthesis</fullName>
    </submittedName>
</protein>
<sequence>MHEAATDAVDPRDGHAPGAGGRQVSVCVHNVDGVNPYGAEIASLLDRDGLRTTLVDAANSEHPPASGVRWRRLLPESFGTTSHGRQLLSLMRGLGATAWSSLVRRDVVLVAFTRFPLEDLVLAGLGALGRPVVVVVHNPVPREAESRLARLARRALLRRARAAVVHAERLRERVDPLARDRVHVCPHPPYVQTVPAGTPELTLDPGRQWLAFVGALRWDKGVEFVPRVLERIPEEQRRNLGLVVCGRGQLPEGEWERLRGLGVAVLDMTSTAPVPQSAFLDVLRNRPLVLAPYVAATQSGTVILAVSMGCRVLAFDEGGIPDVLTDEGLVPTGDVEAMARAVVENRGGDAREPVESWARTASAAWADVVKAVGRTAHHA</sequence>
<dbReference type="OrthoDB" id="3371840at2"/>
<dbReference type="GO" id="GO:1901137">
    <property type="term" value="P:carbohydrate derivative biosynthetic process"/>
    <property type="evidence" value="ECO:0007669"/>
    <property type="project" value="UniProtKB-ARBA"/>
</dbReference>
<evidence type="ECO:0000259" key="4">
    <source>
        <dbReference type="Pfam" id="PF13439"/>
    </source>
</evidence>
<proteinExistence type="predicted"/>
<reference evidence="5 6" key="1">
    <citation type="submission" date="2018-02" db="EMBL/GenBank/DDBJ databases">
        <title>Genomic Encyclopedia of Archaeal and Bacterial Type Strains, Phase II (KMG-II): from individual species to whole genera.</title>
        <authorList>
            <person name="Goeker M."/>
        </authorList>
    </citation>
    <scope>NUCLEOTIDE SEQUENCE [LARGE SCALE GENOMIC DNA]</scope>
    <source>
        <strain evidence="5 6">DSM 22857</strain>
    </source>
</reference>
<keyword evidence="1" id="KW-0328">Glycosyltransferase</keyword>
<dbReference type="RefSeq" id="WP_146099442.1">
    <property type="nucleotide sequence ID" value="NZ_PTJD01000004.1"/>
</dbReference>
<comment type="caution">
    <text evidence="5">The sequence shown here is derived from an EMBL/GenBank/DDBJ whole genome shotgun (WGS) entry which is preliminary data.</text>
</comment>
<gene>
    <name evidence="5" type="ORF">CLV92_10457</name>
</gene>
<feature type="region of interest" description="Disordered" evidence="3">
    <location>
        <begin position="1"/>
        <end position="21"/>
    </location>
</feature>
<dbReference type="SUPFAM" id="SSF53756">
    <property type="entry name" value="UDP-Glycosyltransferase/glycogen phosphorylase"/>
    <property type="match status" value="1"/>
</dbReference>
<dbReference type="InterPro" id="IPR050194">
    <property type="entry name" value="Glycosyltransferase_grp1"/>
</dbReference>
<evidence type="ECO:0000256" key="2">
    <source>
        <dbReference type="ARBA" id="ARBA00022679"/>
    </source>
</evidence>
<name>A0A2S6IST8_9ACTN</name>